<organism evidence="13 14">
    <name type="scientific">Rhododendron simsii</name>
    <name type="common">Sims's rhododendron</name>
    <dbReference type="NCBI Taxonomy" id="118357"/>
    <lineage>
        <taxon>Eukaryota</taxon>
        <taxon>Viridiplantae</taxon>
        <taxon>Streptophyta</taxon>
        <taxon>Embryophyta</taxon>
        <taxon>Tracheophyta</taxon>
        <taxon>Spermatophyta</taxon>
        <taxon>Magnoliopsida</taxon>
        <taxon>eudicotyledons</taxon>
        <taxon>Gunneridae</taxon>
        <taxon>Pentapetalae</taxon>
        <taxon>asterids</taxon>
        <taxon>Ericales</taxon>
        <taxon>Ericaceae</taxon>
        <taxon>Ericoideae</taxon>
        <taxon>Rhodoreae</taxon>
        <taxon>Rhododendron</taxon>
    </lineage>
</organism>
<dbReference type="FunFam" id="3.80.10.10:FF:000269">
    <property type="entry name" value="Piriformospora indica-insensitive protein 2"/>
    <property type="match status" value="1"/>
</dbReference>
<dbReference type="EMBL" id="WJXA01000013">
    <property type="protein sequence ID" value="KAF7119547.1"/>
    <property type="molecule type" value="Genomic_DNA"/>
</dbReference>
<dbReference type="Gene3D" id="3.80.10.10">
    <property type="entry name" value="Ribonuclease Inhibitor"/>
    <property type="match status" value="3"/>
</dbReference>
<dbReference type="Pfam" id="PF23598">
    <property type="entry name" value="LRR_14"/>
    <property type="match status" value="1"/>
</dbReference>
<evidence type="ECO:0000256" key="4">
    <source>
        <dbReference type="ARBA" id="ARBA00022614"/>
    </source>
</evidence>
<evidence type="ECO:0000256" key="3">
    <source>
        <dbReference type="ARBA" id="ARBA00022475"/>
    </source>
</evidence>
<comment type="subcellular location">
    <subcellularLocation>
        <location evidence="1">Cell membrane</location>
        <topology evidence="1">Single-pass type I membrane protein</topology>
    </subcellularLocation>
</comment>
<evidence type="ECO:0000259" key="12">
    <source>
        <dbReference type="Pfam" id="PF23598"/>
    </source>
</evidence>
<dbReference type="FunFam" id="3.80.10.10:FF:000299">
    <property type="entry name" value="Piriformospora indica-insensitive protein 2"/>
    <property type="match status" value="1"/>
</dbReference>
<dbReference type="InterPro" id="IPR055414">
    <property type="entry name" value="LRR_R13L4/SHOC2-like"/>
</dbReference>
<keyword evidence="3" id="KW-1003">Cell membrane</keyword>
<keyword evidence="8" id="KW-1133">Transmembrane helix</keyword>
<reference evidence="13" key="1">
    <citation type="submission" date="2019-11" db="EMBL/GenBank/DDBJ databases">
        <authorList>
            <person name="Liu Y."/>
            <person name="Hou J."/>
            <person name="Li T.-Q."/>
            <person name="Guan C.-H."/>
            <person name="Wu X."/>
            <person name="Wu H.-Z."/>
            <person name="Ling F."/>
            <person name="Zhang R."/>
            <person name="Shi X.-G."/>
            <person name="Ren J.-P."/>
            <person name="Chen E.-F."/>
            <person name="Sun J.-M."/>
        </authorList>
    </citation>
    <scope>NUCLEOTIDE SEQUENCE</scope>
    <source>
        <strain evidence="13">Adult_tree_wgs_1</strain>
        <tissue evidence="13">Leaves</tissue>
    </source>
</reference>
<dbReference type="InterPro" id="IPR046956">
    <property type="entry name" value="RLP23-like"/>
</dbReference>
<name>A0A834L695_RHOSS</name>
<evidence type="ECO:0000256" key="1">
    <source>
        <dbReference type="ARBA" id="ARBA00004251"/>
    </source>
</evidence>
<dbReference type="PRINTS" id="PR00019">
    <property type="entry name" value="LEURICHRPT"/>
</dbReference>
<evidence type="ECO:0000256" key="6">
    <source>
        <dbReference type="ARBA" id="ARBA00022729"/>
    </source>
</evidence>
<proteinExistence type="inferred from homology"/>
<sequence>MASLSPLSVLLLVLLAHEVICQQETEMDQEELSGLFEFMGSLLEDPTWDQTYPQPCSDTPWPGVECESTGLENPPRFHVTRIHIGPDILNPPCKTTAKLSHSLLKLPYLKALSLFNCFTSSPVSLSPTLFGTTLSSLEHLAIESNPSLTGEIPPSLAVVGTLRVLCLAQNNLQGEIPNTFGGLVSLEQLDLSSNNLSGSIPEEIGDLRSLTILDLSWNGLENEVPSSLCQLQFLQKMDFRSNKLQGKVPQSLGQLNRLVLLDLSHNLLIGPIPETLSGLQQLEYLMIEYNPLNSEIPLFLESLRKIIVLSFSGCGLRGFLSNTLSSLQNLSALSLDNNSLNGTVPPNLGALPNLDHLNLSHNQFSGELIFPQEFIIRIGKRLDVRGNTGLCLSQELFKNRNISTTYLETPPCLGTSANINSSRTWAEDHNPGDGSTLKPFWDDKRGGSSHLVGLDQNLCILCFVVWFIV</sequence>
<dbReference type="PANTHER" id="PTHR48063:SF90">
    <property type="entry name" value="OS11G0565920 PROTEIN"/>
    <property type="match status" value="1"/>
</dbReference>
<feature type="signal peptide" evidence="11">
    <location>
        <begin position="1"/>
        <end position="21"/>
    </location>
</feature>
<evidence type="ECO:0000256" key="11">
    <source>
        <dbReference type="SAM" id="SignalP"/>
    </source>
</evidence>
<dbReference type="GO" id="GO:0006952">
    <property type="term" value="P:defense response"/>
    <property type="evidence" value="ECO:0007669"/>
    <property type="project" value="UniProtKB-ARBA"/>
</dbReference>
<keyword evidence="9" id="KW-0472">Membrane</keyword>
<keyword evidence="14" id="KW-1185">Reference proteome</keyword>
<keyword evidence="5" id="KW-0812">Transmembrane</keyword>
<evidence type="ECO:0000313" key="13">
    <source>
        <dbReference type="EMBL" id="KAF7119547.1"/>
    </source>
</evidence>
<comment type="caution">
    <text evidence="13">The sequence shown here is derived from an EMBL/GenBank/DDBJ whole genome shotgun (WGS) entry which is preliminary data.</text>
</comment>
<accession>A0A834L695</accession>
<gene>
    <name evidence="13" type="ORF">RHSIM_Rhsim13G0115000</name>
</gene>
<dbReference type="GO" id="GO:0051707">
    <property type="term" value="P:response to other organism"/>
    <property type="evidence" value="ECO:0007669"/>
    <property type="project" value="UniProtKB-ARBA"/>
</dbReference>
<dbReference type="Pfam" id="PF00560">
    <property type="entry name" value="LRR_1"/>
    <property type="match status" value="2"/>
</dbReference>
<evidence type="ECO:0000256" key="7">
    <source>
        <dbReference type="ARBA" id="ARBA00022737"/>
    </source>
</evidence>
<protein>
    <recommendedName>
        <fullName evidence="12">Disease resistance R13L4/SHOC-2-like LRR domain-containing protein</fullName>
    </recommendedName>
</protein>
<evidence type="ECO:0000256" key="10">
    <source>
        <dbReference type="ARBA" id="ARBA00023180"/>
    </source>
</evidence>
<dbReference type="AlphaFoldDB" id="A0A834L695"/>
<evidence type="ECO:0000313" key="14">
    <source>
        <dbReference type="Proteomes" id="UP000626092"/>
    </source>
</evidence>
<dbReference type="SMART" id="SM00369">
    <property type="entry name" value="LRR_TYP"/>
    <property type="match status" value="5"/>
</dbReference>
<feature type="chain" id="PRO_5032348433" description="Disease resistance R13L4/SHOC-2-like LRR domain-containing protein" evidence="11">
    <location>
        <begin position="22"/>
        <end position="469"/>
    </location>
</feature>
<dbReference type="SUPFAM" id="SSF52058">
    <property type="entry name" value="L domain-like"/>
    <property type="match status" value="1"/>
</dbReference>
<dbReference type="InterPro" id="IPR032675">
    <property type="entry name" value="LRR_dom_sf"/>
</dbReference>
<dbReference type="PROSITE" id="PS51450">
    <property type="entry name" value="LRR"/>
    <property type="match status" value="1"/>
</dbReference>
<keyword evidence="6 11" id="KW-0732">Signal</keyword>
<dbReference type="PANTHER" id="PTHR48063">
    <property type="entry name" value="LRR RECEPTOR-LIKE KINASE"/>
    <property type="match status" value="1"/>
</dbReference>
<dbReference type="Proteomes" id="UP000626092">
    <property type="component" value="Unassembled WGS sequence"/>
</dbReference>
<dbReference type="InterPro" id="IPR003591">
    <property type="entry name" value="Leu-rich_rpt_typical-subtyp"/>
</dbReference>
<keyword evidence="4" id="KW-0433">Leucine-rich repeat</keyword>
<keyword evidence="7" id="KW-0677">Repeat</keyword>
<dbReference type="GO" id="GO:0005886">
    <property type="term" value="C:plasma membrane"/>
    <property type="evidence" value="ECO:0007669"/>
    <property type="project" value="UniProtKB-SubCell"/>
</dbReference>
<evidence type="ECO:0000256" key="5">
    <source>
        <dbReference type="ARBA" id="ARBA00022692"/>
    </source>
</evidence>
<evidence type="ECO:0000256" key="2">
    <source>
        <dbReference type="ARBA" id="ARBA00009592"/>
    </source>
</evidence>
<keyword evidence="10" id="KW-0325">Glycoprotein</keyword>
<evidence type="ECO:0000256" key="9">
    <source>
        <dbReference type="ARBA" id="ARBA00023136"/>
    </source>
</evidence>
<feature type="domain" description="Disease resistance R13L4/SHOC-2-like LRR" evidence="12">
    <location>
        <begin position="154"/>
        <end position="263"/>
    </location>
</feature>
<comment type="similarity">
    <text evidence="2">Belongs to the RLP family.</text>
</comment>
<dbReference type="OrthoDB" id="676979at2759"/>
<evidence type="ECO:0000256" key="8">
    <source>
        <dbReference type="ARBA" id="ARBA00022989"/>
    </source>
</evidence>
<dbReference type="InterPro" id="IPR001611">
    <property type="entry name" value="Leu-rich_rpt"/>
</dbReference>